<organism evidence="1 2">
    <name type="scientific">Rotaria magnacalcarata</name>
    <dbReference type="NCBI Taxonomy" id="392030"/>
    <lineage>
        <taxon>Eukaryota</taxon>
        <taxon>Metazoa</taxon>
        <taxon>Spiralia</taxon>
        <taxon>Gnathifera</taxon>
        <taxon>Rotifera</taxon>
        <taxon>Eurotatoria</taxon>
        <taxon>Bdelloidea</taxon>
        <taxon>Philodinida</taxon>
        <taxon>Philodinidae</taxon>
        <taxon>Rotaria</taxon>
    </lineage>
</organism>
<reference evidence="1" key="1">
    <citation type="submission" date="2021-02" db="EMBL/GenBank/DDBJ databases">
        <authorList>
            <person name="Nowell W R."/>
        </authorList>
    </citation>
    <scope>NUCLEOTIDE SEQUENCE</scope>
</reference>
<dbReference type="EMBL" id="CAJOBG010113052">
    <property type="protein sequence ID" value="CAF4747977.1"/>
    <property type="molecule type" value="Genomic_DNA"/>
</dbReference>
<dbReference type="AlphaFoldDB" id="A0A821LBK8"/>
<name>A0A821LBK8_9BILA</name>
<proteinExistence type="predicted"/>
<dbReference type="Proteomes" id="UP000663866">
    <property type="component" value="Unassembled WGS sequence"/>
</dbReference>
<accession>A0A821LBK8</accession>
<sequence>KLIDSSLGVNERLIARVCFRLKSFGLYFSP</sequence>
<feature type="non-terminal residue" evidence="1">
    <location>
        <position position="1"/>
    </location>
</feature>
<evidence type="ECO:0000313" key="2">
    <source>
        <dbReference type="Proteomes" id="UP000663866"/>
    </source>
</evidence>
<gene>
    <name evidence="1" type="ORF">OVN521_LOCUS50048</name>
</gene>
<comment type="caution">
    <text evidence="1">The sequence shown here is derived from an EMBL/GenBank/DDBJ whole genome shotgun (WGS) entry which is preliminary data.</text>
</comment>
<protein>
    <submittedName>
        <fullName evidence="1">Uncharacterized protein</fullName>
    </submittedName>
</protein>
<evidence type="ECO:0000313" key="1">
    <source>
        <dbReference type="EMBL" id="CAF4747977.1"/>
    </source>
</evidence>
<keyword evidence="2" id="KW-1185">Reference proteome</keyword>